<dbReference type="AlphaFoldDB" id="M5C408"/>
<name>M5C408_THACB</name>
<gene>
    <name evidence="1" type="ORF">BN14_08239</name>
</gene>
<proteinExistence type="predicted"/>
<comment type="caution">
    <text evidence="1">The sequence shown here is derived from an EMBL/GenBank/DDBJ whole genome shotgun (WGS) entry which is preliminary data.</text>
</comment>
<sequence length="182" mass="20347">MPLLSLPESLARSKARFKRWLNIDIKPTTQNIAPVVQDMYPSVRSLIAQIQSSAEVFGPLKSAISELARAFEAYDAVSEERSEYKEVRTSIDQVLNDICDYVQSPTRQVMTDSMKLICVDIKAEIAAMEKKQELHTGRLVLNAIQGLDAATDCCRRVQGHLERLKINLNLSILGGIDKQIMG</sequence>
<dbReference type="EMBL" id="CAOJ01012660">
    <property type="protein sequence ID" value="CCO34146.1"/>
    <property type="molecule type" value="Genomic_DNA"/>
</dbReference>
<dbReference type="Proteomes" id="UP000012065">
    <property type="component" value="Unassembled WGS sequence"/>
</dbReference>
<dbReference type="HOGENOM" id="CLU_1482984_0_0_1"/>
<protein>
    <submittedName>
        <fullName evidence="1">Uncharacterized protein</fullName>
    </submittedName>
</protein>
<evidence type="ECO:0000313" key="2">
    <source>
        <dbReference type="Proteomes" id="UP000012065"/>
    </source>
</evidence>
<accession>M5C408</accession>
<evidence type="ECO:0000313" key="1">
    <source>
        <dbReference type="EMBL" id="CCO34146.1"/>
    </source>
</evidence>
<reference evidence="1 2" key="1">
    <citation type="journal article" date="2013" name="J. Biotechnol.">
        <title>Establishment and interpretation of the genome sequence of the phytopathogenic fungus Rhizoctonia solani AG1-IB isolate 7/3/14.</title>
        <authorList>
            <person name="Wibberg D.W."/>
            <person name="Jelonek L.J."/>
            <person name="Rupp O.R."/>
            <person name="Hennig M.H."/>
            <person name="Eikmeyer F.E."/>
            <person name="Goesmann A.G."/>
            <person name="Hartmann A.H."/>
            <person name="Borriss R.B."/>
            <person name="Grosch R.G."/>
            <person name="Puehler A.P."/>
            <person name="Schlueter A.S."/>
        </authorList>
    </citation>
    <scope>NUCLEOTIDE SEQUENCE [LARGE SCALE GENOMIC DNA]</scope>
    <source>
        <strain evidence="2">AG1-IB / isolate 7/3/14</strain>
    </source>
</reference>
<organism evidence="1 2">
    <name type="scientific">Thanatephorus cucumeris (strain AG1-IB / isolate 7/3/14)</name>
    <name type="common">Lettuce bottom rot fungus</name>
    <name type="synonym">Rhizoctonia solani</name>
    <dbReference type="NCBI Taxonomy" id="1108050"/>
    <lineage>
        <taxon>Eukaryota</taxon>
        <taxon>Fungi</taxon>
        <taxon>Dikarya</taxon>
        <taxon>Basidiomycota</taxon>
        <taxon>Agaricomycotina</taxon>
        <taxon>Agaricomycetes</taxon>
        <taxon>Cantharellales</taxon>
        <taxon>Ceratobasidiaceae</taxon>
        <taxon>Rhizoctonia</taxon>
        <taxon>Rhizoctonia solani AG-1</taxon>
    </lineage>
</organism>